<dbReference type="AlphaFoldDB" id="F5BZP7"/>
<reference evidence="2" key="1">
    <citation type="submission" date="2011-02" db="EMBL/GenBank/DDBJ databases">
        <title>Identification of Chromosome 2 in Epinephelus bruneus.</title>
        <authorList>
            <person name="Kim J.-S."/>
            <person name="Harikrishnan R."/>
            <person name="Heo M.-S."/>
        </authorList>
    </citation>
    <scope>NUCLEOTIDE SEQUENCE</scope>
</reference>
<evidence type="ECO:0000256" key="1">
    <source>
        <dbReference type="SAM" id="MobiDB-lite"/>
    </source>
</evidence>
<proteinExistence type="evidence at transcript level"/>
<feature type="compositionally biased region" description="Polar residues" evidence="1">
    <location>
        <begin position="109"/>
        <end position="124"/>
    </location>
</feature>
<feature type="non-terminal residue" evidence="2">
    <location>
        <position position="141"/>
    </location>
</feature>
<dbReference type="EMBL" id="JF430640">
    <property type="protein sequence ID" value="AEB31307.1"/>
    <property type="molecule type" value="mRNA"/>
</dbReference>
<name>F5BZP7_EPIBR</name>
<protein>
    <submittedName>
        <fullName evidence="2">Uncharacterized protein</fullName>
    </submittedName>
</protein>
<sequence>MGQLEDHGQRVNIDDHEVQGHGEGHGGEQPEVAPWGHAHQRLILRQAVEGVAHLDGDQHRQGHGHGRSSLKDLTVDASEVLVFFLALHEVGQLVVGDTGSLIIVEEPIGSTSNSGGTDVSTNSHVSEEQPARDQGLLGASC</sequence>
<accession>F5BZP7</accession>
<evidence type="ECO:0000313" key="2">
    <source>
        <dbReference type="EMBL" id="AEB31307.1"/>
    </source>
</evidence>
<organism evidence="2">
    <name type="scientific">Epinephelus bruneus</name>
    <name type="common">Longtooth grouper</name>
    <dbReference type="NCBI Taxonomy" id="323802"/>
    <lineage>
        <taxon>Eukaryota</taxon>
        <taxon>Metazoa</taxon>
        <taxon>Chordata</taxon>
        <taxon>Craniata</taxon>
        <taxon>Vertebrata</taxon>
        <taxon>Euteleostomi</taxon>
        <taxon>Actinopterygii</taxon>
        <taxon>Neopterygii</taxon>
        <taxon>Teleostei</taxon>
        <taxon>Neoteleostei</taxon>
        <taxon>Acanthomorphata</taxon>
        <taxon>Eupercaria</taxon>
        <taxon>Perciformes</taxon>
        <taxon>Serranoidei</taxon>
        <taxon>Serranidae</taxon>
        <taxon>Epinephelinae</taxon>
        <taxon>Epinephelini</taxon>
        <taxon>Epinephelus</taxon>
    </lineage>
</organism>
<feature type="region of interest" description="Disordered" evidence="1">
    <location>
        <begin position="107"/>
        <end position="141"/>
    </location>
</feature>